<accession>A0ABP7DEF8</accession>
<dbReference type="Proteomes" id="UP001500752">
    <property type="component" value="Unassembled WGS sequence"/>
</dbReference>
<keyword evidence="3" id="KW-1185">Reference proteome</keyword>
<feature type="domain" description="NAD(P)-binding" evidence="1">
    <location>
        <begin position="8"/>
        <end position="204"/>
    </location>
</feature>
<dbReference type="Gene3D" id="3.40.50.720">
    <property type="entry name" value="NAD(P)-binding Rossmann-like Domain"/>
    <property type="match status" value="1"/>
</dbReference>
<gene>
    <name evidence="2" type="ORF">GCM10023081_45760</name>
</gene>
<reference evidence="3" key="1">
    <citation type="journal article" date="2019" name="Int. J. Syst. Evol. Microbiol.">
        <title>The Global Catalogue of Microorganisms (GCM) 10K type strain sequencing project: providing services to taxonomists for standard genome sequencing and annotation.</title>
        <authorList>
            <consortium name="The Broad Institute Genomics Platform"/>
            <consortium name="The Broad Institute Genome Sequencing Center for Infectious Disease"/>
            <person name="Wu L."/>
            <person name="Ma J."/>
        </authorList>
    </citation>
    <scope>NUCLEOTIDE SEQUENCE [LARGE SCALE GENOMIC DNA]</scope>
    <source>
        <strain evidence="3">JCM 30742</strain>
    </source>
</reference>
<dbReference type="PANTHER" id="PTHR43355">
    <property type="entry name" value="FLAVIN REDUCTASE (NADPH)"/>
    <property type="match status" value="1"/>
</dbReference>
<evidence type="ECO:0000313" key="3">
    <source>
        <dbReference type="Proteomes" id="UP001500752"/>
    </source>
</evidence>
<dbReference type="RefSeq" id="WP_345154654.1">
    <property type="nucleotide sequence ID" value="NZ_BAABEO010000036.1"/>
</dbReference>
<protein>
    <submittedName>
        <fullName evidence="2">NAD(P)H-binding protein</fullName>
    </submittedName>
</protein>
<dbReference type="CDD" id="cd05244">
    <property type="entry name" value="BVR-B_like_SDR_a"/>
    <property type="match status" value="1"/>
</dbReference>
<dbReference type="SUPFAM" id="SSF51735">
    <property type="entry name" value="NAD(P)-binding Rossmann-fold domains"/>
    <property type="match status" value="1"/>
</dbReference>
<comment type="caution">
    <text evidence="2">The sequence shown here is derived from an EMBL/GenBank/DDBJ whole genome shotgun (WGS) entry which is preliminary data.</text>
</comment>
<evidence type="ECO:0000313" key="2">
    <source>
        <dbReference type="EMBL" id="GAA3704311.1"/>
    </source>
</evidence>
<dbReference type="InterPro" id="IPR036291">
    <property type="entry name" value="NAD(P)-bd_dom_sf"/>
</dbReference>
<organism evidence="2 3">
    <name type="scientific">Arthrobacter ginkgonis</name>
    <dbReference type="NCBI Taxonomy" id="1630594"/>
    <lineage>
        <taxon>Bacteria</taxon>
        <taxon>Bacillati</taxon>
        <taxon>Actinomycetota</taxon>
        <taxon>Actinomycetes</taxon>
        <taxon>Micrococcales</taxon>
        <taxon>Micrococcaceae</taxon>
        <taxon>Arthrobacter</taxon>
    </lineage>
</organism>
<dbReference type="Pfam" id="PF13460">
    <property type="entry name" value="NAD_binding_10"/>
    <property type="match status" value="1"/>
</dbReference>
<proteinExistence type="predicted"/>
<dbReference type="PANTHER" id="PTHR43355:SF2">
    <property type="entry name" value="FLAVIN REDUCTASE (NADPH)"/>
    <property type="match status" value="1"/>
</dbReference>
<dbReference type="InterPro" id="IPR016040">
    <property type="entry name" value="NAD(P)-bd_dom"/>
</dbReference>
<dbReference type="EMBL" id="BAABEO010000036">
    <property type="protein sequence ID" value="GAA3704311.1"/>
    <property type="molecule type" value="Genomic_DNA"/>
</dbReference>
<dbReference type="InterPro" id="IPR051606">
    <property type="entry name" value="Polyketide_Oxido-like"/>
</dbReference>
<name>A0ABP7DEF8_9MICC</name>
<sequence>MVNIAVFGATGNIGSRIIDEALRRGHTVTAVVRDPAKFTATAPGLTVSTGDVLDPAAVTAVAKGQDVVVSAVGGGDGPGHQATIEPAARALVEGLRALVDQAPRLVTVGGAGSLRTPGGQQVWDTPGLPEPLLQIMHAHGEALDYYRTVTDLDWTNISPAALIQPGTRTGGYRTAGEDLITDEAGNSTISIEDYAVAVLDEIENPRHSRQRFTVAY</sequence>
<evidence type="ECO:0000259" key="1">
    <source>
        <dbReference type="Pfam" id="PF13460"/>
    </source>
</evidence>